<dbReference type="InterPro" id="IPR014717">
    <property type="entry name" value="Transl_elong_EF1B/ribsomal_bS6"/>
</dbReference>
<proteinExistence type="predicted"/>
<sequence>AGSIAVSGTLFDIAEAIGVEITEISSSQLSSDSLEGLTCSVLPLTVTVEGDVADIISFVGSLNHDFTTGIVKSVEMNIPETTCEETASANIRLHIYTFQGDE</sequence>
<organism evidence="1">
    <name type="scientific">marine sediment metagenome</name>
    <dbReference type="NCBI Taxonomy" id="412755"/>
    <lineage>
        <taxon>unclassified sequences</taxon>
        <taxon>metagenomes</taxon>
        <taxon>ecological metagenomes</taxon>
    </lineage>
</organism>
<comment type="caution">
    <text evidence="1">The sequence shown here is derived from an EMBL/GenBank/DDBJ whole genome shotgun (WGS) entry which is preliminary data.</text>
</comment>
<feature type="non-terminal residue" evidence="1">
    <location>
        <position position="1"/>
    </location>
</feature>
<reference evidence="1" key="1">
    <citation type="journal article" date="2014" name="Front. Microbiol.">
        <title>High frequency of phylogenetically diverse reductive dehalogenase-homologous genes in deep subseafloor sedimentary metagenomes.</title>
        <authorList>
            <person name="Kawai M."/>
            <person name="Futagami T."/>
            <person name="Toyoda A."/>
            <person name="Takaki Y."/>
            <person name="Nishi S."/>
            <person name="Hori S."/>
            <person name="Arai W."/>
            <person name="Tsubouchi T."/>
            <person name="Morono Y."/>
            <person name="Uchiyama I."/>
            <person name="Ito T."/>
            <person name="Fujiyama A."/>
            <person name="Inagaki F."/>
            <person name="Takami H."/>
        </authorList>
    </citation>
    <scope>NUCLEOTIDE SEQUENCE</scope>
    <source>
        <strain evidence="1">Expedition CK06-06</strain>
    </source>
</reference>
<dbReference type="EMBL" id="BARS01057472">
    <property type="protein sequence ID" value="GAG51528.1"/>
    <property type="molecule type" value="Genomic_DNA"/>
</dbReference>
<accession>X0YT69</accession>
<dbReference type="AlphaFoldDB" id="X0YT69"/>
<evidence type="ECO:0000313" key="1">
    <source>
        <dbReference type="EMBL" id="GAG51528.1"/>
    </source>
</evidence>
<name>X0YT69_9ZZZZ</name>
<dbReference type="Gene3D" id="3.30.70.60">
    <property type="match status" value="1"/>
</dbReference>
<gene>
    <name evidence="1" type="ORF">S01H1_84254</name>
</gene>
<protein>
    <submittedName>
        <fullName evidence="1">Uncharacterized protein</fullName>
    </submittedName>
</protein>